<keyword evidence="4" id="KW-1185">Reference proteome</keyword>
<dbReference type="InterPro" id="IPR020471">
    <property type="entry name" value="AKR"/>
</dbReference>
<evidence type="ECO:0000313" key="3">
    <source>
        <dbReference type="EMBL" id="GGC46985.1"/>
    </source>
</evidence>
<protein>
    <recommendedName>
        <fullName evidence="2">NADP-dependent oxidoreductase domain-containing protein</fullName>
    </recommendedName>
</protein>
<feature type="region of interest" description="Disordered" evidence="1">
    <location>
        <begin position="318"/>
        <end position="340"/>
    </location>
</feature>
<feature type="region of interest" description="Disordered" evidence="1">
    <location>
        <begin position="23"/>
        <end position="75"/>
    </location>
</feature>
<dbReference type="PRINTS" id="PR00069">
    <property type="entry name" value="ALDKETRDTASE"/>
</dbReference>
<feature type="domain" description="NADP-dependent oxidoreductase" evidence="2">
    <location>
        <begin position="112"/>
        <end position="410"/>
    </location>
</feature>
<name>A0ABQ1MTX4_9MICO</name>
<dbReference type="InterPro" id="IPR023210">
    <property type="entry name" value="NADP_OxRdtase_dom"/>
</dbReference>
<accession>A0ABQ1MTX4</accession>
<evidence type="ECO:0000259" key="2">
    <source>
        <dbReference type="Pfam" id="PF00248"/>
    </source>
</evidence>
<organism evidence="3 4">
    <name type="scientific">Brevibacterium sediminis</name>
    <dbReference type="NCBI Taxonomy" id="1857024"/>
    <lineage>
        <taxon>Bacteria</taxon>
        <taxon>Bacillati</taxon>
        <taxon>Actinomycetota</taxon>
        <taxon>Actinomycetes</taxon>
        <taxon>Micrococcales</taxon>
        <taxon>Brevibacteriaceae</taxon>
        <taxon>Brevibacterium</taxon>
    </lineage>
</organism>
<dbReference type="EMBL" id="BMJG01000015">
    <property type="protein sequence ID" value="GGC46985.1"/>
    <property type="molecule type" value="Genomic_DNA"/>
</dbReference>
<dbReference type="SUPFAM" id="SSF51430">
    <property type="entry name" value="NAD(P)-linked oxidoreductase"/>
    <property type="match status" value="1"/>
</dbReference>
<sequence>MDKRFTGDISGRATTLSTYALDHSTDIGTDRSDESFSIIPSSGTGDLGGGDKSDKPELYPGPCNEGRGSEAPQPSGIVRTQSAHVLTRRYGEEELLMDYTQLGNSGLRVSRLALGTIPFGSGGGFERIAGVCGDDARRQFREALDRGVNFIDTANLYSAGDAERVLGEIMGDKRDEVILTSKARMPTGEGPNDSGASRQHLTRAVEDSLERLRTDHLDLLYIHQWDGQTPITETIATVNEMIRAGKVRYWGVSNFSAWQLTKTVYEARLAGLEGPISQQVYYTPEAREIEYEMIPAARDLGVATFGWSPLGEGLLNGKVRRGRQTPSDTRQGTGWPEPHVTDEKRAYDLIELFAQIANELGWSIPQVVISWILDRPGVDGTVIAARKFDHLTEDLDAAELTLPADARDRITVASQLPAFYPHWHRMMTAQDRPELAEAEFHAEQRRHVFGDDA</sequence>
<reference evidence="4" key="1">
    <citation type="journal article" date="2019" name="Int. J. Syst. Evol. Microbiol.">
        <title>The Global Catalogue of Microorganisms (GCM) 10K type strain sequencing project: providing services to taxonomists for standard genome sequencing and annotation.</title>
        <authorList>
            <consortium name="The Broad Institute Genomics Platform"/>
            <consortium name="The Broad Institute Genome Sequencing Center for Infectious Disease"/>
            <person name="Wu L."/>
            <person name="Ma J."/>
        </authorList>
    </citation>
    <scope>NUCLEOTIDE SEQUENCE [LARGE SCALE GENOMIC DNA]</scope>
    <source>
        <strain evidence="4">CGMCC 1.15472</strain>
    </source>
</reference>
<evidence type="ECO:0000313" key="4">
    <source>
        <dbReference type="Proteomes" id="UP000632322"/>
    </source>
</evidence>
<dbReference type="Pfam" id="PF00248">
    <property type="entry name" value="Aldo_ket_red"/>
    <property type="match status" value="1"/>
</dbReference>
<evidence type="ECO:0000256" key="1">
    <source>
        <dbReference type="SAM" id="MobiDB-lite"/>
    </source>
</evidence>
<dbReference type="PANTHER" id="PTHR43364:SF18">
    <property type="entry name" value="OXIDOREDUCTASE"/>
    <property type="match status" value="1"/>
</dbReference>
<gene>
    <name evidence="3" type="ORF">GCM10010974_31550</name>
</gene>
<dbReference type="Proteomes" id="UP000632322">
    <property type="component" value="Unassembled WGS sequence"/>
</dbReference>
<dbReference type="InterPro" id="IPR036812">
    <property type="entry name" value="NAD(P)_OxRdtase_dom_sf"/>
</dbReference>
<dbReference type="InterPro" id="IPR050523">
    <property type="entry name" value="AKR_Detox_Biosynth"/>
</dbReference>
<feature type="compositionally biased region" description="Basic and acidic residues" evidence="1">
    <location>
        <begin position="23"/>
        <end position="34"/>
    </location>
</feature>
<comment type="caution">
    <text evidence="3">The sequence shown here is derived from an EMBL/GenBank/DDBJ whole genome shotgun (WGS) entry which is preliminary data.</text>
</comment>
<proteinExistence type="predicted"/>
<dbReference type="Gene3D" id="3.20.20.100">
    <property type="entry name" value="NADP-dependent oxidoreductase domain"/>
    <property type="match status" value="1"/>
</dbReference>
<dbReference type="PANTHER" id="PTHR43364">
    <property type="entry name" value="NADH-SPECIFIC METHYLGLYOXAL REDUCTASE-RELATED"/>
    <property type="match status" value="1"/>
</dbReference>